<gene>
    <name evidence="2" type="ORF">H8M03_00090</name>
</gene>
<dbReference type="EMBL" id="CP060697">
    <property type="protein sequence ID" value="QNM82815.1"/>
    <property type="molecule type" value="Genomic_DNA"/>
</dbReference>
<organism evidence="2 3">
    <name type="scientific">Sphingomonas sabuli</name>
    <dbReference type="NCBI Taxonomy" id="2764186"/>
    <lineage>
        <taxon>Bacteria</taxon>
        <taxon>Pseudomonadati</taxon>
        <taxon>Pseudomonadota</taxon>
        <taxon>Alphaproteobacteria</taxon>
        <taxon>Sphingomonadales</taxon>
        <taxon>Sphingomonadaceae</taxon>
        <taxon>Sphingomonas</taxon>
    </lineage>
</organism>
<evidence type="ECO:0000256" key="1">
    <source>
        <dbReference type="SAM" id="SignalP"/>
    </source>
</evidence>
<evidence type="ECO:0000313" key="3">
    <source>
        <dbReference type="Proteomes" id="UP000515861"/>
    </source>
</evidence>
<protein>
    <submittedName>
        <fullName evidence="2">Uncharacterized protein</fullName>
    </submittedName>
</protein>
<keyword evidence="3" id="KW-1185">Reference proteome</keyword>
<feature type="signal peptide" evidence="1">
    <location>
        <begin position="1"/>
        <end position="20"/>
    </location>
</feature>
<sequence length="112" mass="11246">MRKFVIAAAALAAAATPAVAQNVDLSGGLVDVTVQDVSILNDFLNDTQIAALNNLNVPVTVQVPVGVAANVCGVTANVLAQSKKTGDAACTATSGSNALAQSVNKQLLSQKK</sequence>
<dbReference type="RefSeq" id="WP_187479770.1">
    <property type="nucleotide sequence ID" value="NZ_CP060697.1"/>
</dbReference>
<accession>A0A7G9L2G6</accession>
<dbReference type="Proteomes" id="UP000515861">
    <property type="component" value="Chromosome"/>
</dbReference>
<proteinExistence type="predicted"/>
<reference evidence="2 3" key="1">
    <citation type="submission" date="2020-08" db="EMBL/GenBank/DDBJ databases">
        <title>Sphingomonas sp. sand1-3 16S ribosomal RNA gene Genome sequencing and assembly.</title>
        <authorList>
            <person name="Kang M."/>
        </authorList>
    </citation>
    <scope>NUCLEOTIDE SEQUENCE [LARGE SCALE GENOMIC DNA]</scope>
    <source>
        <strain evidence="3">sand1-3</strain>
    </source>
</reference>
<name>A0A7G9L2G6_9SPHN</name>
<dbReference type="KEGG" id="ssau:H8M03_00090"/>
<evidence type="ECO:0000313" key="2">
    <source>
        <dbReference type="EMBL" id="QNM82815.1"/>
    </source>
</evidence>
<feature type="chain" id="PRO_5028973715" evidence="1">
    <location>
        <begin position="21"/>
        <end position="112"/>
    </location>
</feature>
<dbReference type="AlphaFoldDB" id="A0A7G9L2G6"/>
<keyword evidence="1" id="KW-0732">Signal</keyword>